<gene>
    <name evidence="1" type="ORF">QE152_g674</name>
</gene>
<keyword evidence="2" id="KW-1185">Reference proteome</keyword>
<organism evidence="1 2">
    <name type="scientific">Popillia japonica</name>
    <name type="common">Japanese beetle</name>
    <dbReference type="NCBI Taxonomy" id="7064"/>
    <lineage>
        <taxon>Eukaryota</taxon>
        <taxon>Metazoa</taxon>
        <taxon>Ecdysozoa</taxon>
        <taxon>Arthropoda</taxon>
        <taxon>Hexapoda</taxon>
        <taxon>Insecta</taxon>
        <taxon>Pterygota</taxon>
        <taxon>Neoptera</taxon>
        <taxon>Endopterygota</taxon>
        <taxon>Coleoptera</taxon>
        <taxon>Polyphaga</taxon>
        <taxon>Scarabaeiformia</taxon>
        <taxon>Scarabaeidae</taxon>
        <taxon>Rutelinae</taxon>
        <taxon>Popillia</taxon>
    </lineage>
</organism>
<dbReference type="EMBL" id="JASPKY010000003">
    <property type="protein sequence ID" value="KAK9758538.1"/>
    <property type="molecule type" value="Genomic_DNA"/>
</dbReference>
<reference evidence="1 2" key="1">
    <citation type="journal article" date="2024" name="BMC Genomics">
        <title>De novo assembly and annotation of Popillia japonica's genome with initial clues to its potential as an invasive pest.</title>
        <authorList>
            <person name="Cucini C."/>
            <person name="Boschi S."/>
            <person name="Funari R."/>
            <person name="Cardaioli E."/>
            <person name="Iannotti N."/>
            <person name="Marturano G."/>
            <person name="Paoli F."/>
            <person name="Bruttini M."/>
            <person name="Carapelli A."/>
            <person name="Frati F."/>
            <person name="Nardi F."/>
        </authorList>
    </citation>
    <scope>NUCLEOTIDE SEQUENCE [LARGE SCALE GENOMIC DNA]</scope>
    <source>
        <strain evidence="1">DMR45628</strain>
    </source>
</reference>
<protein>
    <recommendedName>
        <fullName evidence="3">DUF4371 domain-containing protein</fullName>
    </recommendedName>
</protein>
<dbReference type="PANTHER" id="PTHR45913:SF19">
    <property type="entry name" value="LOW QUALITY PROTEIN: ZINC FINGER BED DOMAIN-CONTAINING PROTEIN 5-LIKE"/>
    <property type="match status" value="1"/>
</dbReference>
<accession>A0AAW1NIA5</accession>
<name>A0AAW1NIA5_POPJA</name>
<evidence type="ECO:0000313" key="1">
    <source>
        <dbReference type="EMBL" id="KAK9758538.1"/>
    </source>
</evidence>
<sequence length="173" mass="19922">MQCDLDVWNPNLTTNNAVVKDKPTEFFVSRKSCLKRMKLDSSGRFGIDNEKAVKASYKIALLIAKDKKPHTIDGYNKVVNISLLNDTVKRRIDDMAIGIDDMAIDLKNQLVQELKNSSFFALHHDETTDISKQAQLLFYCRYIDEKKFLEEILFSKNFETTTTAGRNTVFKKF</sequence>
<proteinExistence type="predicted"/>
<dbReference type="Proteomes" id="UP001458880">
    <property type="component" value="Unassembled WGS sequence"/>
</dbReference>
<dbReference type="AlphaFoldDB" id="A0AAW1NIA5"/>
<comment type="caution">
    <text evidence="1">The sequence shown here is derived from an EMBL/GenBank/DDBJ whole genome shotgun (WGS) entry which is preliminary data.</text>
</comment>
<evidence type="ECO:0000313" key="2">
    <source>
        <dbReference type="Proteomes" id="UP001458880"/>
    </source>
</evidence>
<dbReference type="PANTHER" id="PTHR45913">
    <property type="entry name" value="EPM2A-INTERACTING PROTEIN 1"/>
    <property type="match status" value="1"/>
</dbReference>
<evidence type="ECO:0008006" key="3">
    <source>
        <dbReference type="Google" id="ProtNLM"/>
    </source>
</evidence>